<gene>
    <name evidence="4" type="ORF">HPC62_20925</name>
</gene>
<evidence type="ECO:0000256" key="1">
    <source>
        <dbReference type="ARBA" id="ARBA00005381"/>
    </source>
</evidence>
<dbReference type="InterPro" id="IPR007890">
    <property type="entry name" value="CHASE2"/>
</dbReference>
<dbReference type="InterPro" id="IPR001054">
    <property type="entry name" value="A/G_cyclase"/>
</dbReference>
<feature type="domain" description="Guanylate cyclase" evidence="3">
    <location>
        <begin position="464"/>
        <end position="598"/>
    </location>
</feature>
<keyword evidence="2" id="KW-0812">Transmembrane</keyword>
<dbReference type="SUPFAM" id="SSF55073">
    <property type="entry name" value="Nucleotide cyclase"/>
    <property type="match status" value="1"/>
</dbReference>
<feature type="transmembrane region" description="Helical" evidence="2">
    <location>
        <begin position="372"/>
        <end position="390"/>
    </location>
</feature>
<dbReference type="GO" id="GO:0004016">
    <property type="term" value="F:adenylate cyclase activity"/>
    <property type="evidence" value="ECO:0007669"/>
    <property type="project" value="UniProtKB-ARBA"/>
</dbReference>
<dbReference type="SMART" id="SM00044">
    <property type="entry name" value="CYCc"/>
    <property type="match status" value="1"/>
</dbReference>
<dbReference type="EMBL" id="CP053661">
    <property type="protein sequence ID" value="QKD84308.1"/>
    <property type="molecule type" value="Genomic_DNA"/>
</dbReference>
<dbReference type="SMART" id="SM01080">
    <property type="entry name" value="CHASE2"/>
    <property type="match status" value="1"/>
</dbReference>
<dbReference type="Gene3D" id="3.30.70.1230">
    <property type="entry name" value="Nucleotide cyclase"/>
    <property type="match status" value="1"/>
</dbReference>
<dbReference type="InterPro" id="IPR050697">
    <property type="entry name" value="Adenylyl/Guanylyl_Cyclase_3/4"/>
</dbReference>
<dbReference type="GO" id="GO:0035556">
    <property type="term" value="P:intracellular signal transduction"/>
    <property type="evidence" value="ECO:0007669"/>
    <property type="project" value="InterPro"/>
</dbReference>
<keyword evidence="5" id="KW-1185">Reference proteome</keyword>
<dbReference type="KEGG" id="theu:HPC62_20925"/>
<dbReference type="InterPro" id="IPR029787">
    <property type="entry name" value="Nucleotide_cyclase"/>
</dbReference>
<dbReference type="PANTHER" id="PTHR43081:SF1">
    <property type="entry name" value="ADENYLATE CYCLASE, TERMINAL-DIFFERENTIATION SPECIFIC"/>
    <property type="match status" value="1"/>
</dbReference>
<comment type="similarity">
    <text evidence="1">Belongs to the adenylyl cyclase class-3 family.</text>
</comment>
<evidence type="ECO:0000313" key="4">
    <source>
        <dbReference type="EMBL" id="QKD84308.1"/>
    </source>
</evidence>
<proteinExistence type="inferred from homology"/>
<organism evidence="4 5">
    <name type="scientific">Thermoleptolyngbya sichuanensis A183</name>
    <dbReference type="NCBI Taxonomy" id="2737172"/>
    <lineage>
        <taxon>Bacteria</taxon>
        <taxon>Bacillati</taxon>
        <taxon>Cyanobacteriota</taxon>
        <taxon>Cyanophyceae</taxon>
        <taxon>Oculatellales</taxon>
        <taxon>Oculatellaceae</taxon>
        <taxon>Thermoleptolyngbya</taxon>
        <taxon>Thermoleptolyngbya sichuanensis</taxon>
    </lineage>
</organism>
<keyword evidence="2" id="KW-0472">Membrane</keyword>
<name>A0A6M8BCB3_9CYAN</name>
<evidence type="ECO:0000313" key="5">
    <source>
        <dbReference type="Proteomes" id="UP000505210"/>
    </source>
</evidence>
<accession>A0A6M8BCB3</accession>
<dbReference type="Pfam" id="PF00211">
    <property type="entry name" value="Guanylate_cyc"/>
    <property type="match status" value="1"/>
</dbReference>
<feature type="transmembrane region" description="Helical" evidence="2">
    <location>
        <begin position="396"/>
        <end position="419"/>
    </location>
</feature>
<dbReference type="CDD" id="cd07302">
    <property type="entry name" value="CHD"/>
    <property type="match status" value="1"/>
</dbReference>
<dbReference type="AlphaFoldDB" id="A0A6M8BCB3"/>
<dbReference type="RefSeq" id="WP_172358353.1">
    <property type="nucleotide sequence ID" value="NZ_CP053661.1"/>
</dbReference>
<dbReference type="PROSITE" id="PS50125">
    <property type="entry name" value="GUANYLATE_CYCLASE_2"/>
    <property type="match status" value="1"/>
</dbReference>
<evidence type="ECO:0000259" key="3">
    <source>
        <dbReference type="PROSITE" id="PS50125"/>
    </source>
</evidence>
<dbReference type="GO" id="GO:0009190">
    <property type="term" value="P:cyclic nucleotide biosynthetic process"/>
    <property type="evidence" value="ECO:0007669"/>
    <property type="project" value="InterPro"/>
</dbReference>
<dbReference type="PANTHER" id="PTHR43081">
    <property type="entry name" value="ADENYLATE CYCLASE, TERMINAL-DIFFERENTIATION SPECIFIC-RELATED"/>
    <property type="match status" value="1"/>
</dbReference>
<protein>
    <submittedName>
        <fullName evidence="4">Adenylate/guanylate cyclase domain-containing protein</fullName>
    </submittedName>
</protein>
<dbReference type="Proteomes" id="UP000505210">
    <property type="component" value="Chromosome"/>
</dbReference>
<evidence type="ECO:0000256" key="2">
    <source>
        <dbReference type="SAM" id="Phobius"/>
    </source>
</evidence>
<keyword evidence="2" id="KW-1133">Transmembrane helix</keyword>
<sequence>MFFKPLRRVRPLPALRSETTPADQAPLAQSPWQVLGYGLIGLWAVTGAIATGVDLGTVQWMERQAQVLFFRLRGQVEPPANIVILAIDQESLARGADVQADPDRYPELAPIEIWPWQRAAYAQVIDRLLDNGARAVSVDLVLTDPSLYGPADDRQLAAVLRRHPGRAVLAANYEVFGTPDGGEQSQIVMPNPDFGAAMTQIGLINFLRDADKRVYQLSDNLIAEVLQPQGIGEGLDSFAVATLRAAQLEIPAVTTGDIFYYGPPTTFRRVPFWHVLDPTNWAVHQRQGTFQDAIVLIGPLSNDVGNDFIPTPFSETMPGVEIHANAIATLMQDRVIQSALPTAQERGWFVLALVGGGGLALMALIRQPVMQMSLAVGAIALWGTIGYLSFTAGQQIWPVAVPCLGLFLSGATCLTTGTIHTQLERRRLRTTLERYVAAPIVQEILTHHSSDFQSLLKGRRVQAAVMFCDIRSFTTLSLELEPEALLEQLNEYLNAMVEAILAAGGTIDKFIGDAIMAEFGSPISHGAETDALNAIRAALAMRRSLSVLQAEWQRAGKPILFNGVGINFGEAIAGDIGSIRRREFALIGDAVNIASRVEALTRNFWTDILITDSLYALVQDQVEVVPIGAQELKGRKDEKVMLYSLVGFKGDDPTLYHTVHERLRAFKGFEEMRS</sequence>
<dbReference type="Pfam" id="PF05226">
    <property type="entry name" value="CHASE2"/>
    <property type="match status" value="1"/>
</dbReference>
<reference evidence="4 5" key="1">
    <citation type="submission" date="2020-05" db="EMBL/GenBank/DDBJ databases">
        <title>Complete genome sequence of of a novel Thermoleptolyngbya strain isolated from hot springs of Ganzi, Sichuan China.</title>
        <authorList>
            <person name="Tang J."/>
            <person name="Daroch M."/>
            <person name="Li L."/>
            <person name="Waleron K."/>
            <person name="Waleron M."/>
            <person name="Waleron M."/>
        </authorList>
    </citation>
    <scope>NUCLEOTIDE SEQUENCE [LARGE SCALE GENOMIC DNA]</scope>
    <source>
        <strain evidence="4 5">PKUAC-SCTA183</strain>
    </source>
</reference>